<organism evidence="1">
    <name type="scientific">Pithovirus LCPAC304</name>
    <dbReference type="NCBI Taxonomy" id="2506594"/>
    <lineage>
        <taxon>Viruses</taxon>
        <taxon>Pithoviruses</taxon>
    </lineage>
</organism>
<reference evidence="1" key="1">
    <citation type="journal article" date="2019" name="MBio">
        <title>Virus Genomes from Deep Sea Sediments Expand the Ocean Megavirome and Support Independent Origins of Viral Gigantism.</title>
        <authorList>
            <person name="Backstrom D."/>
            <person name="Yutin N."/>
            <person name="Jorgensen S.L."/>
            <person name="Dharamshi J."/>
            <person name="Homa F."/>
            <person name="Zaremba-Niedwiedzka K."/>
            <person name="Spang A."/>
            <person name="Wolf Y.I."/>
            <person name="Koonin E.V."/>
            <person name="Ettema T.J."/>
        </authorList>
    </citation>
    <scope>NUCLEOTIDE SEQUENCE</scope>
</reference>
<sequence length="414" mass="48216">MDSLTVHRPTYDNLNEEGYLIVDNVLDPTELKTVKEAILEDAFDLIFSQQGFEVDPTDPSSASLFFDQKLRAEKLGPEGKRCVWRGGNTLYPLITKTTGMIHIHFNPTVMENIIFNPKLYEISKNVNGTPYLSYITGPERVSIKAKGSTIMPQHIDANLFYPKVNYPFRIQSFVVLDINTDPAFKLQHSGTLCILPYFHRYWDFAGRLFHPTKGFFNCRFPEDKSRFFRLPTGKKSFDKYFLPELKKYAAWYADFLEGRKEKPKKFGLGWGSFRKFFQMCSEEGIAVPSNSKGYLKRMVWKPLPLKPGSMVFWQQHLPHRSLSNKSNTTRVVSYYNLFPVDREWWGSEEQKWVARQFERCEFYYGTDWNNYPTNIINIEEHKRLQKQDNLGEIAAISSSSSFRQKLSGQGDHFA</sequence>
<proteinExistence type="predicted"/>
<name>A0A481Z8D5_9VIRU</name>
<dbReference type="EMBL" id="MK500566">
    <property type="protein sequence ID" value="QBK91876.1"/>
    <property type="molecule type" value="Genomic_DNA"/>
</dbReference>
<dbReference type="SUPFAM" id="SSF51197">
    <property type="entry name" value="Clavaminate synthase-like"/>
    <property type="match status" value="3"/>
</dbReference>
<dbReference type="InterPro" id="IPR008775">
    <property type="entry name" value="Phytyl_CoA_dOase-like"/>
</dbReference>
<accession>A0A481Z8D5</accession>
<dbReference type="Gene3D" id="2.60.120.620">
    <property type="entry name" value="q2cbj1_9rhob like domain"/>
    <property type="match status" value="1"/>
</dbReference>
<gene>
    <name evidence="1" type="ORF">LCPAC304_02150</name>
</gene>
<dbReference type="PANTHER" id="PTHR31630">
    <property type="entry name" value="PHYTANOYL-COA DIOXYGENASE-RELATED-RELATED"/>
    <property type="match status" value="1"/>
</dbReference>
<evidence type="ECO:0000313" key="1">
    <source>
        <dbReference type="EMBL" id="QBK91876.1"/>
    </source>
</evidence>
<dbReference type="Pfam" id="PF05721">
    <property type="entry name" value="PhyH"/>
    <property type="match status" value="1"/>
</dbReference>
<protein>
    <submittedName>
        <fullName evidence="1">Putative oxidoreductase</fullName>
    </submittedName>
</protein>